<evidence type="ECO:0000313" key="3">
    <source>
        <dbReference type="Proteomes" id="UP000501690"/>
    </source>
</evidence>
<feature type="transmembrane region" description="Helical" evidence="1">
    <location>
        <begin position="38"/>
        <end position="60"/>
    </location>
</feature>
<dbReference type="Proteomes" id="UP000501690">
    <property type="component" value="Linkage Group LG7"/>
</dbReference>
<keyword evidence="3" id="KW-1185">Reference proteome</keyword>
<organism evidence="2 3">
    <name type="scientific">Vigna unguiculata</name>
    <name type="common">Cowpea</name>
    <dbReference type="NCBI Taxonomy" id="3917"/>
    <lineage>
        <taxon>Eukaryota</taxon>
        <taxon>Viridiplantae</taxon>
        <taxon>Streptophyta</taxon>
        <taxon>Embryophyta</taxon>
        <taxon>Tracheophyta</taxon>
        <taxon>Spermatophyta</taxon>
        <taxon>Magnoliopsida</taxon>
        <taxon>eudicotyledons</taxon>
        <taxon>Gunneridae</taxon>
        <taxon>Pentapetalae</taxon>
        <taxon>rosids</taxon>
        <taxon>fabids</taxon>
        <taxon>Fabales</taxon>
        <taxon>Fabaceae</taxon>
        <taxon>Papilionoideae</taxon>
        <taxon>50 kb inversion clade</taxon>
        <taxon>NPAAA clade</taxon>
        <taxon>indigoferoid/millettioid clade</taxon>
        <taxon>Phaseoleae</taxon>
        <taxon>Vigna</taxon>
    </lineage>
</organism>
<dbReference type="AlphaFoldDB" id="A0A4D6MKM2"/>
<keyword evidence="1" id="KW-1133">Transmembrane helix</keyword>
<gene>
    <name evidence="2" type="ORF">DEO72_LG7g2445</name>
</gene>
<name>A0A4D6MKM2_VIGUN</name>
<keyword evidence="1" id="KW-0472">Membrane</keyword>
<protein>
    <submittedName>
        <fullName evidence="2">Uncharacterized protein</fullName>
    </submittedName>
</protein>
<keyword evidence="1" id="KW-0812">Transmembrane</keyword>
<accession>A0A4D6MKM2</accession>
<evidence type="ECO:0000256" key="1">
    <source>
        <dbReference type="SAM" id="Phobius"/>
    </source>
</evidence>
<sequence length="68" mass="7869">MCIILSLFSAAVFAGTDMVDGHHRRLLQDHPHIKKADIIIYGIIAGLFLATVVFFIFIYFRYRRLLTE</sequence>
<reference evidence="2 3" key="1">
    <citation type="submission" date="2019-04" db="EMBL/GenBank/DDBJ databases">
        <title>An improved genome assembly and genetic linkage map for asparagus bean, Vigna unguiculata ssp. sesquipedialis.</title>
        <authorList>
            <person name="Xia Q."/>
            <person name="Zhang R."/>
            <person name="Dong Y."/>
        </authorList>
    </citation>
    <scope>NUCLEOTIDE SEQUENCE [LARGE SCALE GENOMIC DNA]</scope>
    <source>
        <tissue evidence="2">Leaf</tissue>
    </source>
</reference>
<dbReference type="EMBL" id="CP039351">
    <property type="protein sequence ID" value="QCE01152.1"/>
    <property type="molecule type" value="Genomic_DNA"/>
</dbReference>
<proteinExistence type="predicted"/>
<evidence type="ECO:0000313" key="2">
    <source>
        <dbReference type="EMBL" id="QCE01152.1"/>
    </source>
</evidence>